<dbReference type="VEuPathDB" id="FungiDB:PYU1_G014514"/>
<dbReference type="PROSITE" id="PS00141">
    <property type="entry name" value="ASP_PROTEASE"/>
    <property type="match status" value="1"/>
</dbReference>
<protein>
    <recommendedName>
        <fullName evidence="9">Peptidase A1 domain-containing protein</fullName>
    </recommendedName>
</protein>
<evidence type="ECO:0000256" key="1">
    <source>
        <dbReference type="ARBA" id="ARBA00007447"/>
    </source>
</evidence>
<dbReference type="CDD" id="cd05471">
    <property type="entry name" value="pepsin_like"/>
    <property type="match status" value="1"/>
</dbReference>
<dbReference type="InterPro" id="IPR033121">
    <property type="entry name" value="PEPTIDASE_A1"/>
</dbReference>
<dbReference type="GO" id="GO:0006508">
    <property type="term" value="P:proteolysis"/>
    <property type="evidence" value="ECO:0007669"/>
    <property type="project" value="UniProtKB-KW"/>
</dbReference>
<comment type="similarity">
    <text evidence="1 4">Belongs to the peptidase A1 family.</text>
</comment>
<dbReference type="SUPFAM" id="SSF50630">
    <property type="entry name" value="Acid proteases"/>
    <property type="match status" value="1"/>
</dbReference>
<evidence type="ECO:0000256" key="3">
    <source>
        <dbReference type="ARBA" id="ARBA00022750"/>
    </source>
</evidence>
<dbReference type="InterPro" id="IPR001461">
    <property type="entry name" value="Aspartic_peptidase_A1"/>
</dbReference>
<reference evidence="8" key="2">
    <citation type="submission" date="2010-04" db="EMBL/GenBank/DDBJ databases">
        <authorList>
            <person name="Buell R."/>
            <person name="Hamilton J."/>
            <person name="Hostetler J."/>
        </authorList>
    </citation>
    <scope>NUCLEOTIDE SEQUENCE [LARGE SCALE GENOMIC DNA]</scope>
    <source>
        <strain evidence="8">DAOM:BR144</strain>
    </source>
</reference>
<dbReference type="Pfam" id="PF00026">
    <property type="entry name" value="Asp"/>
    <property type="match status" value="1"/>
</dbReference>
<proteinExistence type="inferred from homology"/>
<dbReference type="GO" id="GO:0004190">
    <property type="term" value="F:aspartic-type endopeptidase activity"/>
    <property type="evidence" value="ECO:0007669"/>
    <property type="project" value="UniProtKB-KW"/>
</dbReference>
<sequence>MTSRTFDHVTSSTFKQTSEPFEGLYGSGESYGKVGTDVIALGNFSIPSYAFAVLSEETGAIPNFLVDGVVGLAFVGMRKIEGHPTTLESLLAANPDMNAVFAFHLTKDSDPAPSEFHIGGIDLSVCGDDPRVTYFPVVNLPIEARLTYWTIILNDFYMIPSTSSIERTRSRQSTLRQSAKTSASPQTNFCHPYCFVIVDSGTSFTYAPAQHFHAIMNQITDGLKCDLESFQCEDVSYDAFPTLSFSFGKGQNTGDNSFHLKPENYVVCKDFICDIQLRNHGELGDGLYWWVLGENFLQAYYTIFDFKQMRVGLTQLIDAILQNLIQYNEQSTTHTQCRNK</sequence>
<evidence type="ECO:0000313" key="8">
    <source>
        <dbReference type="Proteomes" id="UP000019132"/>
    </source>
</evidence>
<keyword evidence="2 4" id="KW-0645">Protease</keyword>
<dbReference type="InParanoid" id="K3XBE6"/>
<evidence type="ECO:0000313" key="7">
    <source>
        <dbReference type="EnsemblProtists" id="PYU1_T014545"/>
    </source>
</evidence>
<keyword evidence="8" id="KW-1185">Reference proteome</keyword>
<reference evidence="7" key="3">
    <citation type="submission" date="2015-02" db="UniProtKB">
        <authorList>
            <consortium name="EnsemblProtists"/>
        </authorList>
    </citation>
    <scope>IDENTIFICATION</scope>
    <source>
        <strain evidence="7">DAOM BR144</strain>
    </source>
</reference>
<evidence type="ECO:0000259" key="5">
    <source>
        <dbReference type="PROSITE" id="PS50177"/>
    </source>
</evidence>
<accession>K3XBE6</accession>
<dbReference type="HOGENOM" id="CLU_013253_3_3_1"/>
<feature type="domain" description="Peptidase A1" evidence="6">
    <location>
        <begin position="1"/>
        <end position="314"/>
    </location>
</feature>
<dbReference type="STRING" id="431595.K3XBE6"/>
<name>K3XBE6_GLOUD</name>
<keyword evidence="3 4" id="KW-0064">Aspartyl protease</keyword>
<dbReference type="Proteomes" id="UP000019132">
    <property type="component" value="Unassembled WGS sequence"/>
</dbReference>
<dbReference type="InterPro" id="IPR001969">
    <property type="entry name" value="Aspartic_peptidase_AS"/>
</dbReference>
<organism evidence="7 8">
    <name type="scientific">Globisporangium ultimum (strain ATCC 200006 / CBS 805.95 / DAOM BR144)</name>
    <name type="common">Pythium ultimum</name>
    <dbReference type="NCBI Taxonomy" id="431595"/>
    <lineage>
        <taxon>Eukaryota</taxon>
        <taxon>Sar</taxon>
        <taxon>Stramenopiles</taxon>
        <taxon>Oomycota</taxon>
        <taxon>Peronosporomycetes</taxon>
        <taxon>Pythiales</taxon>
        <taxon>Pythiaceae</taxon>
        <taxon>Globisporangium</taxon>
    </lineage>
</organism>
<dbReference type="PANTHER" id="PTHR47966">
    <property type="entry name" value="BETA-SITE APP-CLEAVING ENZYME, ISOFORM A-RELATED"/>
    <property type="match status" value="1"/>
</dbReference>
<dbReference type="EnsemblProtists" id="PYU1_T014545">
    <property type="protein sequence ID" value="PYU1_T014545"/>
    <property type="gene ID" value="PYU1_G014514"/>
</dbReference>
<dbReference type="PRINTS" id="PR00792">
    <property type="entry name" value="PEPSIN"/>
</dbReference>
<keyword evidence="4" id="KW-0378">Hydrolase</keyword>
<evidence type="ECO:0000259" key="6">
    <source>
        <dbReference type="PROSITE" id="PS51767"/>
    </source>
</evidence>
<dbReference type="Gene3D" id="2.40.70.10">
    <property type="entry name" value="Acid Proteases"/>
    <property type="match status" value="2"/>
</dbReference>
<dbReference type="PROSITE" id="PS50177">
    <property type="entry name" value="NTF2_DOMAIN"/>
    <property type="match status" value="1"/>
</dbReference>
<dbReference type="InterPro" id="IPR034164">
    <property type="entry name" value="Pepsin-like_dom"/>
</dbReference>
<evidence type="ECO:0008006" key="9">
    <source>
        <dbReference type="Google" id="ProtNLM"/>
    </source>
</evidence>
<dbReference type="EMBL" id="GL376574">
    <property type="status" value="NOT_ANNOTATED_CDS"/>
    <property type="molecule type" value="Genomic_DNA"/>
</dbReference>
<feature type="domain" description="NTF2" evidence="5">
    <location>
        <begin position="292"/>
        <end position="332"/>
    </location>
</feature>
<evidence type="ECO:0000256" key="2">
    <source>
        <dbReference type="ARBA" id="ARBA00022670"/>
    </source>
</evidence>
<dbReference type="PROSITE" id="PS51767">
    <property type="entry name" value="PEPTIDASE_A1"/>
    <property type="match status" value="1"/>
</dbReference>
<evidence type="ECO:0000256" key="4">
    <source>
        <dbReference type="RuleBase" id="RU000454"/>
    </source>
</evidence>
<dbReference type="PANTHER" id="PTHR47966:SF51">
    <property type="entry name" value="BETA-SITE APP-CLEAVING ENZYME, ISOFORM A-RELATED"/>
    <property type="match status" value="1"/>
</dbReference>
<dbReference type="eggNOG" id="KOG1339">
    <property type="taxonomic scope" value="Eukaryota"/>
</dbReference>
<dbReference type="InterPro" id="IPR021109">
    <property type="entry name" value="Peptidase_aspartic_dom_sf"/>
</dbReference>
<reference evidence="8" key="1">
    <citation type="journal article" date="2010" name="Genome Biol.">
        <title>Genome sequence of the necrotrophic plant pathogen Pythium ultimum reveals original pathogenicity mechanisms and effector repertoire.</title>
        <authorList>
            <person name="Levesque C.A."/>
            <person name="Brouwer H."/>
            <person name="Cano L."/>
            <person name="Hamilton J.P."/>
            <person name="Holt C."/>
            <person name="Huitema E."/>
            <person name="Raffaele S."/>
            <person name="Robideau G.P."/>
            <person name="Thines M."/>
            <person name="Win J."/>
            <person name="Zerillo M.M."/>
            <person name="Beakes G.W."/>
            <person name="Boore J.L."/>
            <person name="Busam D."/>
            <person name="Dumas B."/>
            <person name="Ferriera S."/>
            <person name="Fuerstenberg S.I."/>
            <person name="Gachon C.M."/>
            <person name="Gaulin E."/>
            <person name="Govers F."/>
            <person name="Grenville-Briggs L."/>
            <person name="Horner N."/>
            <person name="Hostetler J."/>
            <person name="Jiang R.H."/>
            <person name="Johnson J."/>
            <person name="Krajaejun T."/>
            <person name="Lin H."/>
            <person name="Meijer H.J."/>
            <person name="Moore B."/>
            <person name="Morris P."/>
            <person name="Phuntmart V."/>
            <person name="Puiu D."/>
            <person name="Shetty J."/>
            <person name="Stajich J.E."/>
            <person name="Tripathy S."/>
            <person name="Wawra S."/>
            <person name="van West P."/>
            <person name="Whitty B.R."/>
            <person name="Coutinho P.M."/>
            <person name="Henrissat B."/>
            <person name="Martin F."/>
            <person name="Thomas P.D."/>
            <person name="Tyler B.M."/>
            <person name="De Vries R.P."/>
            <person name="Kamoun S."/>
            <person name="Yandell M."/>
            <person name="Tisserat N."/>
            <person name="Buell C.R."/>
        </authorList>
    </citation>
    <scope>NUCLEOTIDE SEQUENCE</scope>
    <source>
        <strain evidence="8">DAOM:BR144</strain>
    </source>
</reference>
<dbReference type="AlphaFoldDB" id="K3XBE6"/>
<dbReference type="InterPro" id="IPR018222">
    <property type="entry name" value="Nuclear_transport_factor_2_euk"/>
</dbReference>